<protein>
    <submittedName>
        <fullName evidence="2">SHSP domain-containing protein</fullName>
    </submittedName>
</protein>
<dbReference type="WBParaSite" id="JU765_v2.g19881.t1">
    <property type="protein sequence ID" value="JU765_v2.g19881.t1"/>
    <property type="gene ID" value="JU765_v2.g19881"/>
</dbReference>
<name>A0AC34QVM4_9BILA</name>
<proteinExistence type="predicted"/>
<accession>A0AC34QVM4</accession>
<sequence length="151" mass="17580">MSGFRRFRDPLVSPFFHSRFFDDFEFDRALRTPYWADKNLYDGQRFGDGVGEVVDNDEGFKVEVDVSHFRPEELTVTVVESQLVIEGKHDEKTDKYGKIERHFVRKYNLPPNTKPEDVTSELSKDGILTVQTAKKQVEESKVRNIPIQARP</sequence>
<evidence type="ECO:0000313" key="1">
    <source>
        <dbReference type="Proteomes" id="UP000887576"/>
    </source>
</evidence>
<reference evidence="2" key="1">
    <citation type="submission" date="2022-11" db="UniProtKB">
        <authorList>
            <consortium name="WormBaseParasite"/>
        </authorList>
    </citation>
    <scope>IDENTIFICATION</scope>
</reference>
<evidence type="ECO:0000313" key="2">
    <source>
        <dbReference type="WBParaSite" id="JU765_v2.g19881.t1"/>
    </source>
</evidence>
<organism evidence="1 2">
    <name type="scientific">Panagrolaimus sp. JU765</name>
    <dbReference type="NCBI Taxonomy" id="591449"/>
    <lineage>
        <taxon>Eukaryota</taxon>
        <taxon>Metazoa</taxon>
        <taxon>Ecdysozoa</taxon>
        <taxon>Nematoda</taxon>
        <taxon>Chromadorea</taxon>
        <taxon>Rhabditida</taxon>
        <taxon>Tylenchina</taxon>
        <taxon>Panagrolaimomorpha</taxon>
        <taxon>Panagrolaimoidea</taxon>
        <taxon>Panagrolaimidae</taxon>
        <taxon>Panagrolaimus</taxon>
    </lineage>
</organism>
<dbReference type="Proteomes" id="UP000887576">
    <property type="component" value="Unplaced"/>
</dbReference>